<evidence type="ECO:0000313" key="1">
    <source>
        <dbReference type="EMBL" id="TRY97910.1"/>
    </source>
</evidence>
<dbReference type="STRING" id="623744.A0A553R6V1"/>
<sequence length="110" mass="12279">MDTLSTFLQLNMANASGMTDTQLIQQLALLGWLKTDSDPCKELLSAVTGVQVARELLARLSGESQIDIYRQECIQSVADFVKKNPRASQQELNYEVEKNVMLFASRVQAL</sequence>
<dbReference type="Proteomes" id="UP000316079">
    <property type="component" value="Unassembled WGS sequence"/>
</dbReference>
<organism evidence="1 2">
    <name type="scientific">Danionella cerebrum</name>
    <dbReference type="NCBI Taxonomy" id="2873325"/>
    <lineage>
        <taxon>Eukaryota</taxon>
        <taxon>Metazoa</taxon>
        <taxon>Chordata</taxon>
        <taxon>Craniata</taxon>
        <taxon>Vertebrata</taxon>
        <taxon>Euteleostomi</taxon>
        <taxon>Actinopterygii</taxon>
        <taxon>Neopterygii</taxon>
        <taxon>Teleostei</taxon>
        <taxon>Ostariophysi</taxon>
        <taxon>Cypriniformes</taxon>
        <taxon>Danionidae</taxon>
        <taxon>Danioninae</taxon>
        <taxon>Danionella</taxon>
    </lineage>
</organism>
<dbReference type="EMBL" id="SRMA01025203">
    <property type="protein sequence ID" value="TRY97910.1"/>
    <property type="molecule type" value="Genomic_DNA"/>
</dbReference>
<evidence type="ECO:0000313" key="2">
    <source>
        <dbReference type="Proteomes" id="UP000316079"/>
    </source>
</evidence>
<proteinExistence type="predicted"/>
<protein>
    <submittedName>
        <fullName evidence="1">Uncharacterized protein</fullName>
    </submittedName>
</protein>
<accession>A0A553R6V1</accession>
<dbReference type="AlphaFoldDB" id="A0A553R6V1"/>
<dbReference type="OrthoDB" id="6019768at2759"/>
<name>A0A553R6V1_9TELE</name>
<gene>
    <name evidence="1" type="ORF">DNTS_034134</name>
</gene>
<reference evidence="1 2" key="1">
    <citation type="journal article" date="2019" name="Sci. Data">
        <title>Hybrid genome assembly and annotation of Danionella translucida.</title>
        <authorList>
            <person name="Kadobianskyi M."/>
            <person name="Schulze L."/>
            <person name="Schuelke M."/>
            <person name="Judkewitz B."/>
        </authorList>
    </citation>
    <scope>NUCLEOTIDE SEQUENCE [LARGE SCALE GENOMIC DNA]</scope>
    <source>
        <strain evidence="1 2">Bolton</strain>
    </source>
</reference>
<keyword evidence="2" id="KW-1185">Reference proteome</keyword>
<comment type="caution">
    <text evidence="1">The sequence shown here is derived from an EMBL/GenBank/DDBJ whole genome shotgun (WGS) entry which is preliminary data.</text>
</comment>